<dbReference type="Pfam" id="PF14024">
    <property type="entry name" value="DUF4240"/>
    <property type="match status" value="1"/>
</dbReference>
<dbReference type="EMBL" id="CP095855">
    <property type="protein sequence ID" value="UPK67967.1"/>
    <property type="molecule type" value="Genomic_DNA"/>
</dbReference>
<evidence type="ECO:0000313" key="2">
    <source>
        <dbReference type="EMBL" id="UPK67967.1"/>
    </source>
</evidence>
<dbReference type="InterPro" id="IPR025334">
    <property type="entry name" value="DUF4240"/>
</dbReference>
<reference evidence="2 3" key="1">
    <citation type="submission" date="2022-04" db="EMBL/GenBank/DDBJ databases">
        <title>The arsenic-methylating capacity of Chitinophaga filiformis YT5 during chitin decomposition.</title>
        <authorList>
            <person name="Chen G."/>
            <person name="Liang Y."/>
        </authorList>
    </citation>
    <scope>NUCLEOTIDE SEQUENCE [LARGE SCALE GENOMIC DNA]</scope>
    <source>
        <strain evidence="2 3">YT5</strain>
    </source>
</reference>
<accession>A0ABY4HWK5</accession>
<gene>
    <name evidence="2" type="ORF">MYF79_23730</name>
</gene>
<dbReference type="RefSeq" id="WP_247810309.1">
    <property type="nucleotide sequence ID" value="NZ_CP095855.1"/>
</dbReference>
<evidence type="ECO:0000313" key="3">
    <source>
        <dbReference type="Proteomes" id="UP000830198"/>
    </source>
</evidence>
<feature type="domain" description="DUF4240" evidence="1">
    <location>
        <begin position="10"/>
        <end position="133"/>
    </location>
</feature>
<name>A0ABY4HWK5_CHIFI</name>
<evidence type="ECO:0000259" key="1">
    <source>
        <dbReference type="Pfam" id="PF14024"/>
    </source>
</evidence>
<organism evidence="2 3">
    <name type="scientific">Chitinophaga filiformis</name>
    <name type="common">Myxococcus filiformis</name>
    <name type="synonym">Flexibacter filiformis</name>
    <dbReference type="NCBI Taxonomy" id="104663"/>
    <lineage>
        <taxon>Bacteria</taxon>
        <taxon>Pseudomonadati</taxon>
        <taxon>Bacteroidota</taxon>
        <taxon>Chitinophagia</taxon>
        <taxon>Chitinophagales</taxon>
        <taxon>Chitinophagaceae</taxon>
        <taxon>Chitinophaga</taxon>
    </lineage>
</organism>
<sequence length="199" mass="23525">MRTARAFPLDEHTYWNIVARSLVNATDQQSQLVNLVSILQEYSTDAICQFDLRTEELLFKAHTDNLWCAATIMNKRFVSDDNFMNFKTWLISRGKDVYYDALSKPDSLTKEVKTKGELYGFEEFRYAPEYAFKLKTGVEFPFGYPKDFPYSQNKYPQLEFAWQTGNRNDMRSICPQLFDLMYKKKRLIAPVKKTQKKRK</sequence>
<protein>
    <submittedName>
        <fullName evidence="2">DUF4240 domain-containing protein</fullName>
    </submittedName>
</protein>
<keyword evidence="3" id="KW-1185">Reference proteome</keyword>
<proteinExistence type="predicted"/>
<dbReference type="Proteomes" id="UP000830198">
    <property type="component" value="Chromosome"/>
</dbReference>